<proteinExistence type="predicted"/>
<organism evidence="1 2">
    <name type="scientific">Paenibacillus algorifonticola</name>
    <dbReference type="NCBI Taxonomy" id="684063"/>
    <lineage>
        <taxon>Bacteria</taxon>
        <taxon>Bacillati</taxon>
        <taxon>Bacillota</taxon>
        <taxon>Bacilli</taxon>
        <taxon>Bacillales</taxon>
        <taxon>Paenibacillaceae</taxon>
        <taxon>Paenibacillus</taxon>
    </lineage>
</organism>
<protein>
    <submittedName>
        <fullName evidence="1">Uncharacterized protein</fullName>
    </submittedName>
</protein>
<gene>
    <name evidence="1" type="ORF">SAMN04487969_10672</name>
</gene>
<reference evidence="2" key="1">
    <citation type="submission" date="2016-10" db="EMBL/GenBank/DDBJ databases">
        <authorList>
            <person name="Varghese N."/>
            <person name="Submissions S."/>
        </authorList>
    </citation>
    <scope>NUCLEOTIDE SEQUENCE [LARGE SCALE GENOMIC DNA]</scope>
    <source>
        <strain evidence="2">CGMCC 1.10223</strain>
    </source>
</reference>
<keyword evidence="2" id="KW-1185">Reference proteome</keyword>
<dbReference type="EMBL" id="FONN01000006">
    <property type="protein sequence ID" value="SFE74837.1"/>
    <property type="molecule type" value="Genomic_DNA"/>
</dbReference>
<name>A0A1I2D2Q7_9BACL</name>
<dbReference type="Proteomes" id="UP000183410">
    <property type="component" value="Unassembled WGS sequence"/>
</dbReference>
<sequence>MVLAAPIQTYAENSQLKWVIKESCGAGEKQMDLSLLKLHCEVGPGLILDNIRGYIRCLSNKYTHSLMKKGRLWQICQS</sequence>
<accession>A0A1I2D2Q7</accession>
<dbReference type="AlphaFoldDB" id="A0A1I2D2Q7"/>
<evidence type="ECO:0000313" key="1">
    <source>
        <dbReference type="EMBL" id="SFE74837.1"/>
    </source>
</evidence>
<evidence type="ECO:0000313" key="2">
    <source>
        <dbReference type="Proteomes" id="UP000183410"/>
    </source>
</evidence>